<keyword evidence="2" id="KW-0808">Transferase</keyword>
<name>A0A7N2MTW4_QUELO</name>
<dbReference type="InParanoid" id="A0A7N2MTW4"/>
<dbReference type="SUPFAM" id="SSF53756">
    <property type="entry name" value="UDP-Glycosyltransferase/glycogen phosphorylase"/>
    <property type="match status" value="2"/>
</dbReference>
<protein>
    <submittedName>
        <fullName evidence="3">Uncharacterized protein</fullName>
    </submittedName>
</protein>
<dbReference type="Gramene" id="QL10p059437:mrna">
    <property type="protein sequence ID" value="QL10p059437:mrna"/>
    <property type="gene ID" value="QL10p059437"/>
</dbReference>
<evidence type="ECO:0000256" key="2">
    <source>
        <dbReference type="ARBA" id="ARBA00022679"/>
    </source>
</evidence>
<accession>A0A7N2MTW4</accession>
<keyword evidence="4" id="KW-1185">Reference proteome</keyword>
<dbReference type="CDD" id="cd03784">
    <property type="entry name" value="GT1_Gtf-like"/>
    <property type="match status" value="1"/>
</dbReference>
<dbReference type="EnsemblPlants" id="QL10p059437:mrna">
    <property type="protein sequence ID" value="QL10p059437:mrna"/>
    <property type="gene ID" value="QL10p059437"/>
</dbReference>
<dbReference type="GO" id="GO:0080044">
    <property type="term" value="F:quercetin 7-O-glucosyltransferase activity"/>
    <property type="evidence" value="ECO:0007669"/>
    <property type="project" value="TreeGrafter"/>
</dbReference>
<dbReference type="Pfam" id="PF00201">
    <property type="entry name" value="UDPGT"/>
    <property type="match status" value="1"/>
</dbReference>
<dbReference type="GO" id="GO:0080043">
    <property type="term" value="F:quercetin 3-O-glucosyltransferase activity"/>
    <property type="evidence" value="ECO:0007669"/>
    <property type="project" value="TreeGrafter"/>
</dbReference>
<dbReference type="InterPro" id="IPR002213">
    <property type="entry name" value="UDP_glucos_trans"/>
</dbReference>
<dbReference type="Proteomes" id="UP000594261">
    <property type="component" value="Chromosome 10"/>
</dbReference>
<sequence length="256" mass="28954">MASQQWPIKTIGPIFPLVYLDKRLDDDKEYGLHLFKLDVDTCMKSLNIKETGPIVYTSFGSMAFLGEEQMEELTWGLKNSNCYFFQLEVLAHKTIGRFITQCGWNSTLEAFSLGVPIVAMLQWTNQTTNAKLVVDVWKVGVKIKSDERGIAAKEQIELCIKEVIERERGKEMKMNSVRWEELAKEAVDEGPVIPSVYLEKQLEDDKEYDLHLFKPDVDACMKWLNTKETGSVIYTSFGSMTSLGGANGGVNMGSKE</sequence>
<reference evidence="3" key="2">
    <citation type="submission" date="2021-01" db="UniProtKB">
        <authorList>
            <consortium name="EnsemblPlants"/>
        </authorList>
    </citation>
    <scope>IDENTIFICATION</scope>
</reference>
<comment type="similarity">
    <text evidence="1">Belongs to the UDP-glycosyltransferase family.</text>
</comment>
<organism evidence="3 4">
    <name type="scientific">Quercus lobata</name>
    <name type="common">Valley oak</name>
    <dbReference type="NCBI Taxonomy" id="97700"/>
    <lineage>
        <taxon>Eukaryota</taxon>
        <taxon>Viridiplantae</taxon>
        <taxon>Streptophyta</taxon>
        <taxon>Embryophyta</taxon>
        <taxon>Tracheophyta</taxon>
        <taxon>Spermatophyta</taxon>
        <taxon>Magnoliopsida</taxon>
        <taxon>eudicotyledons</taxon>
        <taxon>Gunneridae</taxon>
        <taxon>Pentapetalae</taxon>
        <taxon>rosids</taxon>
        <taxon>fabids</taxon>
        <taxon>Fagales</taxon>
        <taxon>Fagaceae</taxon>
        <taxon>Quercus</taxon>
    </lineage>
</organism>
<dbReference type="EMBL" id="LRBV02000010">
    <property type="status" value="NOT_ANNOTATED_CDS"/>
    <property type="molecule type" value="Genomic_DNA"/>
</dbReference>
<dbReference type="OMA" id="YTSFGSM"/>
<dbReference type="Gene3D" id="3.40.50.2000">
    <property type="entry name" value="Glycogen Phosphorylase B"/>
    <property type="match status" value="5"/>
</dbReference>
<dbReference type="PANTHER" id="PTHR11926:SF1560">
    <property type="entry name" value="UDP-GLYCOSYLTRANSFERASE 74E1-RELATED"/>
    <property type="match status" value="1"/>
</dbReference>
<evidence type="ECO:0000313" key="3">
    <source>
        <dbReference type="EnsemblPlants" id="QL10p059437:mrna"/>
    </source>
</evidence>
<dbReference type="AlphaFoldDB" id="A0A7N2MTW4"/>
<proteinExistence type="inferred from homology"/>
<evidence type="ECO:0000256" key="1">
    <source>
        <dbReference type="ARBA" id="ARBA00009995"/>
    </source>
</evidence>
<dbReference type="PANTHER" id="PTHR11926">
    <property type="entry name" value="GLUCOSYL/GLUCURONOSYL TRANSFERASES"/>
    <property type="match status" value="1"/>
</dbReference>
<evidence type="ECO:0000313" key="4">
    <source>
        <dbReference type="Proteomes" id="UP000594261"/>
    </source>
</evidence>
<reference evidence="3 4" key="1">
    <citation type="journal article" date="2016" name="G3 (Bethesda)">
        <title>First Draft Assembly and Annotation of the Genome of a California Endemic Oak Quercus lobata Nee (Fagaceae).</title>
        <authorList>
            <person name="Sork V.L."/>
            <person name="Fitz-Gibbon S.T."/>
            <person name="Puiu D."/>
            <person name="Crepeau M."/>
            <person name="Gugger P.F."/>
            <person name="Sherman R."/>
            <person name="Stevens K."/>
            <person name="Langley C.H."/>
            <person name="Pellegrini M."/>
            <person name="Salzberg S.L."/>
        </authorList>
    </citation>
    <scope>NUCLEOTIDE SEQUENCE [LARGE SCALE GENOMIC DNA]</scope>
    <source>
        <strain evidence="3 4">cv. SW786</strain>
    </source>
</reference>